<dbReference type="AlphaFoldDB" id="A0A2M8KDI7"/>
<dbReference type="Proteomes" id="UP000231450">
    <property type="component" value="Unassembled WGS sequence"/>
</dbReference>
<name>A0A2M8KDI7_9BACT</name>
<comment type="caution">
    <text evidence="2">The sequence shown here is derived from an EMBL/GenBank/DDBJ whole genome shotgun (WGS) entry which is preliminary data.</text>
</comment>
<keyword evidence="1" id="KW-1133">Transmembrane helix</keyword>
<evidence type="ECO:0000256" key="1">
    <source>
        <dbReference type="SAM" id="Phobius"/>
    </source>
</evidence>
<evidence type="ECO:0000313" key="3">
    <source>
        <dbReference type="Proteomes" id="UP000231450"/>
    </source>
</evidence>
<reference evidence="3" key="1">
    <citation type="submission" date="2017-09" db="EMBL/GenBank/DDBJ databases">
        <title>Depth-based differentiation of microbial function through sediment-hosted aquifers and enrichment of novel symbionts in the deep terrestrial subsurface.</title>
        <authorList>
            <person name="Probst A.J."/>
            <person name="Ladd B."/>
            <person name="Jarett J.K."/>
            <person name="Geller-Mcgrath D.E."/>
            <person name="Sieber C.M.K."/>
            <person name="Emerson J.B."/>
            <person name="Anantharaman K."/>
            <person name="Thomas B.C."/>
            <person name="Malmstrom R."/>
            <person name="Stieglmeier M."/>
            <person name="Klingl A."/>
            <person name="Woyke T."/>
            <person name="Ryan C.M."/>
            <person name="Banfield J.F."/>
        </authorList>
    </citation>
    <scope>NUCLEOTIDE SEQUENCE [LARGE SCALE GENOMIC DNA]</scope>
</reference>
<evidence type="ECO:0000313" key="2">
    <source>
        <dbReference type="EMBL" id="PJE57980.1"/>
    </source>
</evidence>
<accession>A0A2M8KDI7</accession>
<keyword evidence="1" id="KW-0472">Membrane</keyword>
<dbReference type="EMBL" id="PFDW01000065">
    <property type="protein sequence ID" value="PJE57980.1"/>
    <property type="molecule type" value="Genomic_DNA"/>
</dbReference>
<organism evidence="2 3">
    <name type="scientific">Candidatus Portnoybacteria bacterium CG10_big_fil_rev_8_21_14_0_10_36_7</name>
    <dbReference type="NCBI Taxonomy" id="1974812"/>
    <lineage>
        <taxon>Bacteria</taxon>
        <taxon>Candidatus Portnoyibacteriota</taxon>
    </lineage>
</organism>
<proteinExistence type="predicted"/>
<feature type="transmembrane region" description="Helical" evidence="1">
    <location>
        <begin position="14"/>
        <end position="37"/>
    </location>
</feature>
<protein>
    <submittedName>
        <fullName evidence="2">Uncharacterized protein</fullName>
    </submittedName>
</protein>
<keyword evidence="1" id="KW-0812">Transmembrane</keyword>
<sequence>MSEKSEILGVPSKVVGAFFLLFLAIVFVVGMLTSLLMTNPIRITLENDLSKTRLELSTLNQIFYEMINPAGGAEILRLGDHWSLIVSKNIFRAEGLQSAGDKVEFKINGYDNFDLIQEGGGFLVYKVPENISEKGAVFIGNFIDMSGKGFRIKIINPGYIGFP</sequence>
<gene>
    <name evidence="2" type="ORF">COU81_03065</name>
</gene>